<reference evidence="2" key="2">
    <citation type="submission" date="2015-01" db="EMBL/GenBank/DDBJ databases">
        <title>Evolutionary Origins and Diversification of the Mycorrhizal Mutualists.</title>
        <authorList>
            <consortium name="DOE Joint Genome Institute"/>
            <consortium name="Mycorrhizal Genomics Consortium"/>
            <person name="Kohler A."/>
            <person name="Kuo A."/>
            <person name="Nagy L.G."/>
            <person name="Floudas D."/>
            <person name="Copeland A."/>
            <person name="Barry K.W."/>
            <person name="Cichocki N."/>
            <person name="Veneault-Fourrey C."/>
            <person name="LaButti K."/>
            <person name="Lindquist E.A."/>
            <person name="Lipzen A."/>
            <person name="Lundell T."/>
            <person name="Morin E."/>
            <person name="Murat C."/>
            <person name="Riley R."/>
            <person name="Ohm R."/>
            <person name="Sun H."/>
            <person name="Tunlid A."/>
            <person name="Henrissat B."/>
            <person name="Grigoriev I.V."/>
            <person name="Hibbett D.S."/>
            <person name="Martin F."/>
        </authorList>
    </citation>
    <scope>NUCLEOTIDE SEQUENCE [LARGE SCALE GENOMIC DNA]</scope>
    <source>
        <strain evidence="2">LaAM-08-1</strain>
    </source>
</reference>
<reference evidence="1 2" key="1">
    <citation type="submission" date="2014-04" db="EMBL/GenBank/DDBJ databases">
        <authorList>
            <consortium name="DOE Joint Genome Institute"/>
            <person name="Kuo A."/>
            <person name="Kohler A."/>
            <person name="Nagy L.G."/>
            <person name="Floudas D."/>
            <person name="Copeland A."/>
            <person name="Barry K.W."/>
            <person name="Cichocki N."/>
            <person name="Veneault-Fourrey C."/>
            <person name="LaButti K."/>
            <person name="Lindquist E.A."/>
            <person name="Lipzen A."/>
            <person name="Lundell T."/>
            <person name="Morin E."/>
            <person name="Murat C."/>
            <person name="Sun H."/>
            <person name="Tunlid A."/>
            <person name="Henrissat B."/>
            <person name="Grigoriev I.V."/>
            <person name="Hibbett D.S."/>
            <person name="Martin F."/>
            <person name="Nordberg H.P."/>
            <person name="Cantor M.N."/>
            <person name="Hua S.X."/>
        </authorList>
    </citation>
    <scope>NUCLEOTIDE SEQUENCE [LARGE SCALE GENOMIC DNA]</scope>
    <source>
        <strain evidence="1 2">LaAM-08-1</strain>
    </source>
</reference>
<evidence type="ECO:0000313" key="1">
    <source>
        <dbReference type="EMBL" id="KIJ92452.1"/>
    </source>
</evidence>
<keyword evidence="2" id="KW-1185">Reference proteome</keyword>
<dbReference type="EMBL" id="KN838909">
    <property type="protein sequence ID" value="KIJ92452.1"/>
    <property type="molecule type" value="Genomic_DNA"/>
</dbReference>
<gene>
    <name evidence="1" type="ORF">K443DRAFT_30663</name>
</gene>
<organism evidence="1 2">
    <name type="scientific">Laccaria amethystina LaAM-08-1</name>
    <dbReference type="NCBI Taxonomy" id="1095629"/>
    <lineage>
        <taxon>Eukaryota</taxon>
        <taxon>Fungi</taxon>
        <taxon>Dikarya</taxon>
        <taxon>Basidiomycota</taxon>
        <taxon>Agaricomycotina</taxon>
        <taxon>Agaricomycetes</taxon>
        <taxon>Agaricomycetidae</taxon>
        <taxon>Agaricales</taxon>
        <taxon>Agaricineae</taxon>
        <taxon>Hydnangiaceae</taxon>
        <taxon>Laccaria</taxon>
    </lineage>
</organism>
<sequence length="52" mass="5526">VVAMYSKTGGKNGKHSAITELSSIAAVSYLSVQLFRYRTGGQFHPVPDATAI</sequence>
<protein>
    <submittedName>
        <fullName evidence="1">Uncharacterized protein</fullName>
    </submittedName>
</protein>
<evidence type="ECO:0000313" key="2">
    <source>
        <dbReference type="Proteomes" id="UP000054477"/>
    </source>
</evidence>
<feature type="non-terminal residue" evidence="1">
    <location>
        <position position="52"/>
    </location>
</feature>
<dbReference type="OrthoDB" id="3065650at2759"/>
<dbReference type="HOGENOM" id="CLU_205465_0_0_1"/>
<name>A0A0C9X7Y3_9AGAR</name>
<dbReference type="Proteomes" id="UP000054477">
    <property type="component" value="Unassembled WGS sequence"/>
</dbReference>
<accession>A0A0C9X7Y3</accession>
<proteinExistence type="predicted"/>
<feature type="non-terminal residue" evidence="1">
    <location>
        <position position="1"/>
    </location>
</feature>
<dbReference type="AlphaFoldDB" id="A0A0C9X7Y3"/>